<dbReference type="AlphaFoldDB" id="A0A645IIL3"/>
<dbReference type="EMBL" id="VSSQ01114395">
    <property type="protein sequence ID" value="MPN50319.1"/>
    <property type="molecule type" value="Genomic_DNA"/>
</dbReference>
<name>A0A645IIL3_9ZZZZ</name>
<gene>
    <name evidence="1" type="ORF">SDC9_197945</name>
</gene>
<comment type="caution">
    <text evidence="1">The sequence shown here is derived from an EMBL/GenBank/DDBJ whole genome shotgun (WGS) entry which is preliminary data.</text>
</comment>
<proteinExistence type="predicted"/>
<sequence length="89" mass="9503">MGIGDEGGDELYLLLIAFGKSIEAAFQCIGHFHASGPVFGGCFGRGFAHAFKHTKVDELFENDLFGVKTAFFGQVANGDFLAIDGLTIE</sequence>
<evidence type="ECO:0000313" key="1">
    <source>
        <dbReference type="EMBL" id="MPN50319.1"/>
    </source>
</evidence>
<protein>
    <submittedName>
        <fullName evidence="1">Uncharacterized protein</fullName>
    </submittedName>
</protein>
<organism evidence="1">
    <name type="scientific">bioreactor metagenome</name>
    <dbReference type="NCBI Taxonomy" id="1076179"/>
    <lineage>
        <taxon>unclassified sequences</taxon>
        <taxon>metagenomes</taxon>
        <taxon>ecological metagenomes</taxon>
    </lineage>
</organism>
<accession>A0A645IIL3</accession>
<reference evidence="1" key="1">
    <citation type="submission" date="2019-08" db="EMBL/GenBank/DDBJ databases">
        <authorList>
            <person name="Kucharzyk K."/>
            <person name="Murdoch R.W."/>
            <person name="Higgins S."/>
            <person name="Loffler F."/>
        </authorList>
    </citation>
    <scope>NUCLEOTIDE SEQUENCE</scope>
</reference>